<dbReference type="PANTHER" id="PTHR43433:SF5">
    <property type="entry name" value="AB HYDROLASE-1 DOMAIN-CONTAINING PROTEIN"/>
    <property type="match status" value="1"/>
</dbReference>
<keyword evidence="2" id="KW-0378">Hydrolase</keyword>
<dbReference type="EMBL" id="QYUK01000008">
    <property type="protein sequence ID" value="RJF94432.1"/>
    <property type="molecule type" value="Genomic_DNA"/>
</dbReference>
<dbReference type="InterPro" id="IPR000073">
    <property type="entry name" value="AB_hydrolase_1"/>
</dbReference>
<sequence length="261" mass="27241">MGDSQRTAPTPMKISPTPAQAAHAFITPHLFKAKAPAASPVPDLHVAGPQGDLGVWTAGSGPAVLLVHGWEGNHLDLGAFVEPLVAAGRRVVSLDLPAHGVSAGTRGSIPDLAAGVRAVADAIGPVEAVIAHSIGSPVTVLALDDGLACQRVALISPPMRYTDFARATAHQVGVDPDGVVEALRDLGIDIDRLDVSTMAPRLRQQALLIHSAEDRVTSVETTRKIAANWAGSRMIEVKGLGHRRILRDPTVIETVVDFVVG</sequence>
<comment type="caution">
    <text evidence="2">The sequence shown here is derived from an EMBL/GenBank/DDBJ whole genome shotgun (WGS) entry which is preliminary data.</text>
</comment>
<dbReference type="InterPro" id="IPR029058">
    <property type="entry name" value="AB_hydrolase_fold"/>
</dbReference>
<organism evidence="2 3">
    <name type="scientific">Oleomonas cavernae</name>
    <dbReference type="NCBI Taxonomy" id="2320859"/>
    <lineage>
        <taxon>Bacteria</taxon>
        <taxon>Pseudomonadati</taxon>
        <taxon>Pseudomonadota</taxon>
        <taxon>Alphaproteobacteria</taxon>
        <taxon>Acetobacterales</taxon>
        <taxon>Acetobacteraceae</taxon>
        <taxon>Oleomonas</taxon>
    </lineage>
</organism>
<proteinExistence type="predicted"/>
<dbReference type="GO" id="GO:0046503">
    <property type="term" value="P:glycerolipid catabolic process"/>
    <property type="evidence" value="ECO:0007669"/>
    <property type="project" value="TreeGrafter"/>
</dbReference>
<evidence type="ECO:0000313" key="3">
    <source>
        <dbReference type="Proteomes" id="UP000284605"/>
    </source>
</evidence>
<keyword evidence="3" id="KW-1185">Reference proteome</keyword>
<dbReference type="AlphaFoldDB" id="A0A418WT36"/>
<gene>
    <name evidence="2" type="ORF">D3874_00870</name>
</gene>
<dbReference type="Pfam" id="PF12697">
    <property type="entry name" value="Abhydrolase_6"/>
    <property type="match status" value="1"/>
</dbReference>
<evidence type="ECO:0000313" key="2">
    <source>
        <dbReference type="EMBL" id="RJF94432.1"/>
    </source>
</evidence>
<feature type="domain" description="AB hydrolase-1" evidence="1">
    <location>
        <begin position="64"/>
        <end position="173"/>
    </location>
</feature>
<accession>A0A418WT36</accession>
<dbReference type="Gene3D" id="3.40.50.1820">
    <property type="entry name" value="alpha/beta hydrolase"/>
    <property type="match status" value="1"/>
</dbReference>
<protein>
    <submittedName>
        <fullName evidence="2">Alpha/beta fold hydrolase</fullName>
    </submittedName>
</protein>
<dbReference type="PANTHER" id="PTHR43433">
    <property type="entry name" value="HYDROLASE, ALPHA/BETA FOLD FAMILY PROTEIN"/>
    <property type="match status" value="1"/>
</dbReference>
<dbReference type="SUPFAM" id="SSF53474">
    <property type="entry name" value="alpha/beta-Hydrolases"/>
    <property type="match status" value="1"/>
</dbReference>
<dbReference type="GO" id="GO:0004806">
    <property type="term" value="F:triacylglycerol lipase activity"/>
    <property type="evidence" value="ECO:0007669"/>
    <property type="project" value="TreeGrafter"/>
</dbReference>
<reference evidence="2 3" key="1">
    <citation type="submission" date="2018-09" db="EMBL/GenBank/DDBJ databases">
        <authorList>
            <person name="Zhu H."/>
        </authorList>
    </citation>
    <scope>NUCLEOTIDE SEQUENCE [LARGE SCALE GENOMIC DNA]</scope>
    <source>
        <strain evidence="2 3">K1W22B-8</strain>
    </source>
</reference>
<dbReference type="InterPro" id="IPR050471">
    <property type="entry name" value="AB_hydrolase"/>
</dbReference>
<dbReference type="Proteomes" id="UP000284605">
    <property type="component" value="Unassembled WGS sequence"/>
</dbReference>
<name>A0A418WT36_9PROT</name>
<evidence type="ECO:0000259" key="1">
    <source>
        <dbReference type="Pfam" id="PF12697"/>
    </source>
</evidence>